<dbReference type="Proteomes" id="UP000509346">
    <property type="component" value="Chromosome"/>
</dbReference>
<sequence length="399" mass="40953">MPTRRTLLRRGGLAVATAGLAGCSAGGGTGDGNGSSAGPAWTATRSVVERLRHAVTSTPVVSNGTLYVPTYADGLYALDPESGELRWHVGLSVTDGVCVHDGAVYVGDAGTGETVEQLMATDGRAYAFDAETGEPLWETSVSGNPISEPVVRDGAVYLGARSHGLHVLDAASGESSRSLPFAQGVGNGGFAVRDGVVYVGSRRRTLAVDLDGGETLWEVYTDEEPDPLRLEGDRFYVETGSELAALAPDSGESVWSTAAEAAGLAVGSAVYAALVGTPGLAAFDPSSGAERWRRSLPARPQGPALGDGTLVVPTRAGTVHYVDAPTGRERTVLRVSESAGSTTGDGAGSTPVDGAGPLLSCSPAWDGDALYVGDRSGTVYALRDDGEAVRWRTDLSAVE</sequence>
<dbReference type="InterPro" id="IPR018391">
    <property type="entry name" value="PQQ_b-propeller_rpt"/>
</dbReference>
<organism evidence="2 3">
    <name type="scientific">Halosimplex pelagicum</name>
    <dbReference type="NCBI Taxonomy" id="869886"/>
    <lineage>
        <taxon>Archaea</taxon>
        <taxon>Methanobacteriati</taxon>
        <taxon>Methanobacteriota</taxon>
        <taxon>Stenosarchaea group</taxon>
        <taxon>Halobacteria</taxon>
        <taxon>Halobacteriales</taxon>
        <taxon>Haloarculaceae</taxon>
        <taxon>Halosimplex</taxon>
    </lineage>
</organism>
<feature type="domain" description="Pyrrolo-quinoline quinone repeat" evidence="1">
    <location>
        <begin position="280"/>
        <end position="338"/>
    </location>
</feature>
<evidence type="ECO:0000259" key="1">
    <source>
        <dbReference type="Pfam" id="PF13360"/>
    </source>
</evidence>
<dbReference type="PANTHER" id="PTHR34512">
    <property type="entry name" value="CELL SURFACE PROTEIN"/>
    <property type="match status" value="1"/>
</dbReference>
<keyword evidence="3" id="KW-1185">Reference proteome</keyword>
<dbReference type="InterPro" id="IPR011047">
    <property type="entry name" value="Quinoprotein_ADH-like_sf"/>
</dbReference>
<dbReference type="Gene3D" id="2.130.10.10">
    <property type="entry name" value="YVTN repeat-like/Quinoprotein amine dehydrogenase"/>
    <property type="match status" value="1"/>
</dbReference>
<reference evidence="2 3" key="1">
    <citation type="submission" date="2020-07" db="EMBL/GenBank/DDBJ databases">
        <title>Halosimplex litoreum sp. nov. and Halosimplex rubrum sp. nov., isolated from different salt environments.</title>
        <authorList>
            <person name="Cui H."/>
        </authorList>
    </citation>
    <scope>NUCLEOTIDE SEQUENCE [LARGE SCALE GENOMIC DNA]</scope>
    <source>
        <strain evidence="2 3">R2</strain>
    </source>
</reference>
<gene>
    <name evidence="2" type="ORF">HZS54_09685</name>
</gene>
<evidence type="ECO:0000313" key="2">
    <source>
        <dbReference type="EMBL" id="QLH81877.1"/>
    </source>
</evidence>
<dbReference type="PROSITE" id="PS51318">
    <property type="entry name" value="TAT"/>
    <property type="match status" value="1"/>
</dbReference>
<dbReference type="AlphaFoldDB" id="A0A7D5P659"/>
<dbReference type="GeneID" id="56082860"/>
<feature type="domain" description="Pyrrolo-quinoline quinone repeat" evidence="1">
    <location>
        <begin position="76"/>
        <end position="174"/>
    </location>
</feature>
<dbReference type="RefSeq" id="WP_179922301.1">
    <property type="nucleotide sequence ID" value="NZ_CP058909.1"/>
</dbReference>
<dbReference type="OrthoDB" id="145878at2157"/>
<dbReference type="PROSITE" id="PS51257">
    <property type="entry name" value="PROKAR_LIPOPROTEIN"/>
    <property type="match status" value="1"/>
</dbReference>
<name>A0A7D5P659_9EURY</name>
<dbReference type="PANTHER" id="PTHR34512:SF30">
    <property type="entry name" value="OUTER MEMBRANE PROTEIN ASSEMBLY FACTOR BAMB"/>
    <property type="match status" value="1"/>
</dbReference>
<accession>A0A7D5P659</accession>
<dbReference type="SMART" id="SM00564">
    <property type="entry name" value="PQQ"/>
    <property type="match status" value="6"/>
</dbReference>
<dbReference type="InterPro" id="IPR006311">
    <property type="entry name" value="TAT_signal"/>
</dbReference>
<proteinExistence type="predicted"/>
<dbReference type="SUPFAM" id="SSF50998">
    <property type="entry name" value="Quinoprotein alcohol dehydrogenase-like"/>
    <property type="match status" value="1"/>
</dbReference>
<dbReference type="InterPro" id="IPR015943">
    <property type="entry name" value="WD40/YVTN_repeat-like_dom_sf"/>
</dbReference>
<protein>
    <submittedName>
        <fullName evidence="2">PQQ-binding-like beta-propeller repeat protein</fullName>
    </submittedName>
</protein>
<dbReference type="KEGG" id="hpel:HZS54_09685"/>
<dbReference type="Gene3D" id="2.40.128.630">
    <property type="match status" value="1"/>
</dbReference>
<dbReference type="Gene3D" id="2.40.10.480">
    <property type="match status" value="2"/>
</dbReference>
<dbReference type="InterPro" id="IPR002372">
    <property type="entry name" value="PQQ_rpt_dom"/>
</dbReference>
<dbReference type="Pfam" id="PF13360">
    <property type="entry name" value="PQQ_2"/>
    <property type="match status" value="2"/>
</dbReference>
<evidence type="ECO:0000313" key="3">
    <source>
        <dbReference type="Proteomes" id="UP000509346"/>
    </source>
</evidence>
<dbReference type="EMBL" id="CP058909">
    <property type="protein sequence ID" value="QLH81877.1"/>
    <property type="molecule type" value="Genomic_DNA"/>
</dbReference>